<gene>
    <name evidence="4" type="ORF">A2304_03365</name>
</gene>
<dbReference type="Pfam" id="PF00294">
    <property type="entry name" value="PfkB"/>
    <property type="match status" value="1"/>
</dbReference>
<dbReference type="PROSITE" id="PS00583">
    <property type="entry name" value="PFKB_KINASES_1"/>
    <property type="match status" value="1"/>
</dbReference>
<sequence>MYDMITIGDTKLDTFVVLDEASLQCQLKMPDCQLCIAYGEKIVVDVVASQIAGTAPNVATGLSRMGLKTAVISNMGADGTYQLAIDTLKTEKVATRYLHRVMNEMSSYSVVLNYKGEKTLLTSHIRHAYRLPKPLPKSKWIYISEMGPGYENLYRQVVGRAKANNIHIALNPGTIQITERKTFLFDLMKKTYVLFVNLEEAQRIAEEETLEIHRLATALYKMGPKQVVITDGKRGAYAFDGNYLHFCPIFPGRSIEATGAGDAFSTGYIGALMNGQLHDEALRWGAVSAASVVGFVGPTKGLLSVAKIRSRLNKRPSFRVKEM</sequence>
<evidence type="ECO:0000313" key="5">
    <source>
        <dbReference type="Proteomes" id="UP000176501"/>
    </source>
</evidence>
<dbReference type="PANTHER" id="PTHR10584">
    <property type="entry name" value="SUGAR KINASE"/>
    <property type="match status" value="1"/>
</dbReference>
<dbReference type="EMBL" id="MGFE01000023">
    <property type="protein sequence ID" value="OGL98098.1"/>
    <property type="molecule type" value="Genomic_DNA"/>
</dbReference>
<evidence type="ECO:0000313" key="4">
    <source>
        <dbReference type="EMBL" id="OGL98098.1"/>
    </source>
</evidence>
<evidence type="ECO:0000259" key="3">
    <source>
        <dbReference type="Pfam" id="PF00294"/>
    </source>
</evidence>
<reference evidence="4 5" key="1">
    <citation type="journal article" date="2016" name="Nat. Commun.">
        <title>Thousands of microbial genomes shed light on interconnected biogeochemical processes in an aquifer system.</title>
        <authorList>
            <person name="Anantharaman K."/>
            <person name="Brown C.T."/>
            <person name="Hug L.A."/>
            <person name="Sharon I."/>
            <person name="Castelle C.J."/>
            <person name="Probst A.J."/>
            <person name="Thomas B.C."/>
            <person name="Singh A."/>
            <person name="Wilkins M.J."/>
            <person name="Karaoz U."/>
            <person name="Brodie E.L."/>
            <person name="Williams K.H."/>
            <person name="Hubbard S.S."/>
            <person name="Banfield J.F."/>
        </authorList>
    </citation>
    <scope>NUCLEOTIDE SEQUENCE [LARGE SCALE GENOMIC DNA]</scope>
</reference>
<organism evidence="4 5">
    <name type="scientific">Candidatus Uhrbacteria bacterium RIFOXYB2_FULL_57_15</name>
    <dbReference type="NCBI Taxonomy" id="1802422"/>
    <lineage>
        <taxon>Bacteria</taxon>
        <taxon>Candidatus Uhriibacteriota</taxon>
    </lineage>
</organism>
<accession>A0A1F7W6U7</accession>
<keyword evidence="2" id="KW-0418">Kinase</keyword>
<dbReference type="PANTHER" id="PTHR10584:SF166">
    <property type="entry name" value="RIBOKINASE"/>
    <property type="match status" value="1"/>
</dbReference>
<protein>
    <recommendedName>
        <fullName evidence="3">Carbohydrate kinase PfkB domain-containing protein</fullName>
    </recommendedName>
</protein>
<name>A0A1F7W6U7_9BACT</name>
<dbReference type="InterPro" id="IPR029056">
    <property type="entry name" value="Ribokinase-like"/>
</dbReference>
<dbReference type="Proteomes" id="UP000176501">
    <property type="component" value="Unassembled WGS sequence"/>
</dbReference>
<proteinExistence type="predicted"/>
<keyword evidence="1" id="KW-0808">Transferase</keyword>
<feature type="domain" description="Carbohydrate kinase PfkB" evidence="3">
    <location>
        <begin position="16"/>
        <end position="299"/>
    </location>
</feature>
<dbReference type="AlphaFoldDB" id="A0A1F7W6U7"/>
<dbReference type="GO" id="GO:0016301">
    <property type="term" value="F:kinase activity"/>
    <property type="evidence" value="ECO:0007669"/>
    <property type="project" value="UniProtKB-KW"/>
</dbReference>
<dbReference type="InterPro" id="IPR002173">
    <property type="entry name" value="Carboh/pur_kinase_PfkB_CS"/>
</dbReference>
<dbReference type="InterPro" id="IPR011611">
    <property type="entry name" value="PfkB_dom"/>
</dbReference>
<dbReference type="Gene3D" id="3.40.1190.20">
    <property type="match status" value="1"/>
</dbReference>
<evidence type="ECO:0000256" key="1">
    <source>
        <dbReference type="ARBA" id="ARBA00022679"/>
    </source>
</evidence>
<comment type="caution">
    <text evidence="4">The sequence shown here is derived from an EMBL/GenBank/DDBJ whole genome shotgun (WGS) entry which is preliminary data.</text>
</comment>
<dbReference type="SUPFAM" id="SSF53613">
    <property type="entry name" value="Ribokinase-like"/>
    <property type="match status" value="1"/>
</dbReference>
<evidence type="ECO:0000256" key="2">
    <source>
        <dbReference type="ARBA" id="ARBA00022777"/>
    </source>
</evidence>